<gene>
    <name evidence="2" type="ORF">RF11_04476</name>
</gene>
<keyword evidence="1" id="KW-1133">Transmembrane helix</keyword>
<evidence type="ECO:0000313" key="2">
    <source>
        <dbReference type="EMBL" id="KII71950.1"/>
    </source>
</evidence>
<feature type="transmembrane region" description="Helical" evidence="1">
    <location>
        <begin position="28"/>
        <end position="50"/>
    </location>
</feature>
<proteinExistence type="predicted"/>
<dbReference type="InterPro" id="IPR007985">
    <property type="entry name" value="Hemolysn_expr_modulating_HHA"/>
</dbReference>
<dbReference type="Gene3D" id="1.20.1280.40">
    <property type="entry name" value="HHA"/>
    <property type="match status" value="1"/>
</dbReference>
<name>A0A0C2N6M5_THEKT</name>
<reference evidence="2 3" key="1">
    <citation type="journal article" date="2014" name="Genome Biol. Evol.">
        <title>The genome of the myxosporean Thelohanellus kitauei shows adaptations to nutrient acquisition within its fish host.</title>
        <authorList>
            <person name="Yang Y."/>
            <person name="Xiong J."/>
            <person name="Zhou Z."/>
            <person name="Huo F."/>
            <person name="Miao W."/>
            <person name="Ran C."/>
            <person name="Liu Y."/>
            <person name="Zhang J."/>
            <person name="Feng J."/>
            <person name="Wang M."/>
            <person name="Wang M."/>
            <person name="Wang L."/>
            <person name="Yao B."/>
        </authorList>
    </citation>
    <scope>NUCLEOTIDE SEQUENCE [LARGE SCALE GENOMIC DNA]</scope>
    <source>
        <strain evidence="2">Wuqing</strain>
    </source>
</reference>
<dbReference type="InterPro" id="IPR036666">
    <property type="entry name" value="HHA_sf"/>
</dbReference>
<accession>A0A0C2N6M5</accession>
<dbReference type="SUPFAM" id="SSF68989">
    <property type="entry name" value="Hemolysin expression modulating protein HHA"/>
    <property type="match status" value="1"/>
</dbReference>
<protein>
    <submittedName>
        <fullName evidence="2">Uncharacterized protein</fullName>
    </submittedName>
</protein>
<dbReference type="Pfam" id="PF05321">
    <property type="entry name" value="HHA"/>
    <property type="match status" value="1"/>
</dbReference>
<keyword evidence="3" id="KW-1185">Reference proteome</keyword>
<organism evidence="2 3">
    <name type="scientific">Thelohanellus kitauei</name>
    <name type="common">Myxosporean</name>
    <dbReference type="NCBI Taxonomy" id="669202"/>
    <lineage>
        <taxon>Eukaryota</taxon>
        <taxon>Metazoa</taxon>
        <taxon>Cnidaria</taxon>
        <taxon>Myxozoa</taxon>
        <taxon>Myxosporea</taxon>
        <taxon>Bivalvulida</taxon>
        <taxon>Platysporina</taxon>
        <taxon>Myxobolidae</taxon>
        <taxon>Thelohanellus</taxon>
    </lineage>
</organism>
<evidence type="ECO:0000256" key="1">
    <source>
        <dbReference type="SAM" id="Phobius"/>
    </source>
</evidence>
<dbReference type="EMBL" id="JWZT01001528">
    <property type="protein sequence ID" value="KII71950.1"/>
    <property type="molecule type" value="Genomic_DNA"/>
</dbReference>
<keyword evidence="1" id="KW-0472">Membrane</keyword>
<dbReference type="AlphaFoldDB" id="A0A0C2N6M5"/>
<dbReference type="Proteomes" id="UP000031668">
    <property type="component" value="Unassembled WGS sequence"/>
</dbReference>
<sequence>MGWNYLFNLIFDSVQLRTGFKKDWRMRCLHAVLFEAGLLLVLIPFAAWWLDITLPEALKLENCPSTDILDIVTSYMRKKLPSDDLSSFEGAYDHRKAELIMNETYSEVPAEVWRLVC</sequence>
<dbReference type="OrthoDB" id="10583150at2759"/>
<comment type="caution">
    <text evidence="2">The sequence shown here is derived from an EMBL/GenBank/DDBJ whole genome shotgun (WGS) entry which is preliminary data.</text>
</comment>
<keyword evidence="1" id="KW-0812">Transmembrane</keyword>
<evidence type="ECO:0000313" key="3">
    <source>
        <dbReference type="Proteomes" id="UP000031668"/>
    </source>
</evidence>